<sequence>MNSTTYKDGASDPLGAPGRCDPGRDSGHDPGRPKRLRAASLDPEAEALLKLLNFVKRRPVNRFNLRQHRLAWRLSALALGRADAVARVETLSVPGPHAPIRLKLYRPSVMAEAEAMPALLWFHGGGFLMGGFATADAICRHIAAVSGAIVVAVRYRLAPEHDLHAGRADCMAALDWIVRDGRSLGIDTTRLAVGGDSAGGNLAAAVAQRHVEQGGTALRLQVLAYPATNLLDDFASKAENASGYVLTSASIDAIRVLITQGHTDLANPWISPAFACDLRGLPPALVVTAGFDPIRDDGLAYARRLREAGVPVELLHYAGQFHGFLNFDGVLRAARDALDRIGAALKLRLATPAGEAAVRVDRTIELSARCRDDFVWGGLPMGRNLLIAWLMLGERLEGWRWTMMRRTLTDIGWIAAPGAFSLFNPVSVYRALLGQYFAPIEANETWHGHAQGGSCFA</sequence>
<dbReference type="SUPFAM" id="SSF53474">
    <property type="entry name" value="alpha/beta-Hydrolases"/>
    <property type="match status" value="1"/>
</dbReference>
<dbReference type="InterPro" id="IPR013094">
    <property type="entry name" value="AB_hydrolase_3"/>
</dbReference>
<dbReference type="EMBL" id="JAKLJA010000007">
    <property type="protein sequence ID" value="MCG5074080.1"/>
    <property type="molecule type" value="Genomic_DNA"/>
</dbReference>
<keyword evidence="1 4" id="KW-0378">Hydrolase</keyword>
<dbReference type="Gene3D" id="3.40.50.1820">
    <property type="entry name" value="alpha/beta hydrolase"/>
    <property type="match status" value="1"/>
</dbReference>
<dbReference type="RefSeq" id="WP_238463842.1">
    <property type="nucleotide sequence ID" value="NZ_JAKLJA010000007.1"/>
</dbReference>
<feature type="compositionally biased region" description="Basic and acidic residues" evidence="2">
    <location>
        <begin position="21"/>
        <end position="32"/>
    </location>
</feature>
<gene>
    <name evidence="4" type="ORF">L5014_12015</name>
</gene>
<dbReference type="Proteomes" id="UP001139308">
    <property type="component" value="Unassembled WGS sequence"/>
</dbReference>
<feature type="region of interest" description="Disordered" evidence="2">
    <location>
        <begin position="1"/>
        <end position="37"/>
    </location>
</feature>
<evidence type="ECO:0000256" key="1">
    <source>
        <dbReference type="ARBA" id="ARBA00022801"/>
    </source>
</evidence>
<dbReference type="InterPro" id="IPR029058">
    <property type="entry name" value="AB_hydrolase_fold"/>
</dbReference>
<comment type="caution">
    <text evidence="4">The sequence shown here is derived from an EMBL/GenBank/DDBJ whole genome shotgun (WGS) entry which is preliminary data.</text>
</comment>
<evidence type="ECO:0000259" key="3">
    <source>
        <dbReference type="Pfam" id="PF07859"/>
    </source>
</evidence>
<keyword evidence="5" id="KW-1185">Reference proteome</keyword>
<dbReference type="PANTHER" id="PTHR48081:SF8">
    <property type="entry name" value="ALPHA_BETA HYDROLASE FOLD-3 DOMAIN-CONTAINING PROTEIN-RELATED"/>
    <property type="match status" value="1"/>
</dbReference>
<protein>
    <submittedName>
        <fullName evidence="4">Alpha/beta hydrolase</fullName>
    </submittedName>
</protein>
<dbReference type="PANTHER" id="PTHR48081">
    <property type="entry name" value="AB HYDROLASE SUPERFAMILY PROTEIN C4A8.06C"/>
    <property type="match status" value="1"/>
</dbReference>
<dbReference type="GO" id="GO:0016787">
    <property type="term" value="F:hydrolase activity"/>
    <property type="evidence" value="ECO:0007669"/>
    <property type="project" value="UniProtKB-KW"/>
</dbReference>
<evidence type="ECO:0000256" key="2">
    <source>
        <dbReference type="SAM" id="MobiDB-lite"/>
    </source>
</evidence>
<evidence type="ECO:0000313" key="5">
    <source>
        <dbReference type="Proteomes" id="UP001139308"/>
    </source>
</evidence>
<feature type="domain" description="Alpha/beta hydrolase fold-3" evidence="3">
    <location>
        <begin position="119"/>
        <end position="325"/>
    </location>
</feature>
<dbReference type="InterPro" id="IPR050300">
    <property type="entry name" value="GDXG_lipolytic_enzyme"/>
</dbReference>
<reference evidence="4" key="1">
    <citation type="submission" date="2022-01" db="EMBL/GenBank/DDBJ databases">
        <title>Genome sequence and assembly of Parabukholderia sp. RG36.</title>
        <authorList>
            <person name="Chhetri G."/>
        </authorList>
    </citation>
    <scope>NUCLEOTIDE SEQUENCE</scope>
    <source>
        <strain evidence="4">RG36</strain>
    </source>
</reference>
<proteinExistence type="predicted"/>
<accession>A0A9X1UF99</accession>
<evidence type="ECO:0000313" key="4">
    <source>
        <dbReference type="EMBL" id="MCG5074080.1"/>
    </source>
</evidence>
<name>A0A9X1UF99_9BURK</name>
<dbReference type="AlphaFoldDB" id="A0A9X1UF99"/>
<organism evidence="4 5">
    <name type="scientific">Paraburkholderia tagetis</name>
    <dbReference type="NCBI Taxonomy" id="2913261"/>
    <lineage>
        <taxon>Bacteria</taxon>
        <taxon>Pseudomonadati</taxon>
        <taxon>Pseudomonadota</taxon>
        <taxon>Betaproteobacteria</taxon>
        <taxon>Burkholderiales</taxon>
        <taxon>Burkholderiaceae</taxon>
        <taxon>Paraburkholderia</taxon>
    </lineage>
</organism>
<dbReference type="Pfam" id="PF07859">
    <property type="entry name" value="Abhydrolase_3"/>
    <property type="match status" value="1"/>
</dbReference>